<accession>A0A3N4HJ77</accession>
<reference evidence="3 4" key="1">
    <citation type="journal article" date="2018" name="Nat. Ecol. Evol.">
        <title>Pezizomycetes genomes reveal the molecular basis of ectomycorrhizal truffle lifestyle.</title>
        <authorList>
            <person name="Murat C."/>
            <person name="Payen T."/>
            <person name="Noel B."/>
            <person name="Kuo A."/>
            <person name="Morin E."/>
            <person name="Chen J."/>
            <person name="Kohler A."/>
            <person name="Krizsan K."/>
            <person name="Balestrini R."/>
            <person name="Da Silva C."/>
            <person name="Montanini B."/>
            <person name="Hainaut M."/>
            <person name="Levati E."/>
            <person name="Barry K.W."/>
            <person name="Belfiori B."/>
            <person name="Cichocki N."/>
            <person name="Clum A."/>
            <person name="Dockter R.B."/>
            <person name="Fauchery L."/>
            <person name="Guy J."/>
            <person name="Iotti M."/>
            <person name="Le Tacon F."/>
            <person name="Lindquist E.A."/>
            <person name="Lipzen A."/>
            <person name="Malagnac F."/>
            <person name="Mello A."/>
            <person name="Molinier V."/>
            <person name="Miyauchi S."/>
            <person name="Poulain J."/>
            <person name="Riccioni C."/>
            <person name="Rubini A."/>
            <person name="Sitrit Y."/>
            <person name="Splivallo R."/>
            <person name="Traeger S."/>
            <person name="Wang M."/>
            <person name="Zifcakova L."/>
            <person name="Wipf D."/>
            <person name="Zambonelli A."/>
            <person name="Paolocci F."/>
            <person name="Nowrousian M."/>
            <person name="Ottonello S."/>
            <person name="Baldrian P."/>
            <person name="Spatafora J.W."/>
            <person name="Henrissat B."/>
            <person name="Nagy L.G."/>
            <person name="Aury J.M."/>
            <person name="Wincker P."/>
            <person name="Grigoriev I.V."/>
            <person name="Bonfante P."/>
            <person name="Martin F.M."/>
        </authorList>
    </citation>
    <scope>NUCLEOTIDE SEQUENCE [LARGE SCALE GENOMIC DNA]</scope>
    <source>
        <strain evidence="3 4">RN42</strain>
    </source>
</reference>
<dbReference type="Proteomes" id="UP000275078">
    <property type="component" value="Unassembled WGS sequence"/>
</dbReference>
<feature type="region of interest" description="Disordered" evidence="1">
    <location>
        <begin position="122"/>
        <end position="172"/>
    </location>
</feature>
<evidence type="ECO:0000313" key="4">
    <source>
        <dbReference type="Proteomes" id="UP000275078"/>
    </source>
</evidence>
<evidence type="ECO:0000313" key="3">
    <source>
        <dbReference type="EMBL" id="RPA72010.1"/>
    </source>
</evidence>
<name>A0A3N4HJ77_ASCIM</name>
<evidence type="ECO:0000256" key="1">
    <source>
        <dbReference type="SAM" id="MobiDB-lite"/>
    </source>
</evidence>
<dbReference type="EMBL" id="ML119885">
    <property type="protein sequence ID" value="RPA72010.1"/>
    <property type="molecule type" value="Genomic_DNA"/>
</dbReference>
<feature type="compositionally biased region" description="Low complexity" evidence="1">
    <location>
        <begin position="129"/>
        <end position="149"/>
    </location>
</feature>
<proteinExistence type="predicted"/>
<dbReference type="AlphaFoldDB" id="A0A3N4HJ77"/>
<keyword evidence="2" id="KW-0472">Membrane</keyword>
<keyword evidence="4" id="KW-1185">Reference proteome</keyword>
<feature type="transmembrane region" description="Helical" evidence="2">
    <location>
        <begin position="80"/>
        <end position="104"/>
    </location>
</feature>
<protein>
    <submittedName>
        <fullName evidence="3">Uncharacterized protein</fullName>
    </submittedName>
</protein>
<keyword evidence="2" id="KW-0812">Transmembrane</keyword>
<sequence>MPSSDCATGQSFAAGGTSIEQSAVISKIDVSTTLTTVYRKADIVERVAQSTWTTANRTQRFNVTPVPESPPIEGDEKSGLFVAGILLTLVAIGIIVFTSTAWYFRDKRNSNQFPNNLLASYRKPRRNRTAAASTTITTTPRSTNTGSRSDIQRQPASHGTQQHKSARPRFPTPIHNRFATITLRQHPHGIRFAEQHQPPSLTSLPTKEQLEELRVPFDDEMIRKRFTRAFNMASDHCLEPEFYLTATEDATNIEMVKSLRAQLSQRSNAWTQRQRTTYQQAFPNIHAFLDDLGSLSSLIQGIIAREIWGWADSFTVELLREFRILLAHEDNGNEVVDRDELLRLLDTSRADSSEFERFRMRREVEQRSTTERIFHLTTPFSAAGISSEQSQTRLQSLARIVNAVLDIRILFEVQGSAWPFRPVYLDPQQTEEGEPFDEGLMEVAFYTSGGRSDRVEGMCWPGLAKGDIDTSQGLSDEGVLFHKISVIVTKNDN</sequence>
<feature type="compositionally biased region" description="Polar residues" evidence="1">
    <location>
        <begin position="152"/>
        <end position="163"/>
    </location>
</feature>
<gene>
    <name evidence="3" type="ORF">BJ508DRAFT_335470</name>
</gene>
<evidence type="ECO:0000256" key="2">
    <source>
        <dbReference type="SAM" id="Phobius"/>
    </source>
</evidence>
<organism evidence="3 4">
    <name type="scientific">Ascobolus immersus RN42</name>
    <dbReference type="NCBI Taxonomy" id="1160509"/>
    <lineage>
        <taxon>Eukaryota</taxon>
        <taxon>Fungi</taxon>
        <taxon>Dikarya</taxon>
        <taxon>Ascomycota</taxon>
        <taxon>Pezizomycotina</taxon>
        <taxon>Pezizomycetes</taxon>
        <taxon>Pezizales</taxon>
        <taxon>Ascobolaceae</taxon>
        <taxon>Ascobolus</taxon>
    </lineage>
</organism>
<keyword evidence="2" id="KW-1133">Transmembrane helix</keyword>